<dbReference type="GO" id="GO:0044423">
    <property type="term" value="C:virion component"/>
    <property type="evidence" value="ECO:0007669"/>
    <property type="project" value="UniProtKB-KW"/>
</dbReference>
<keyword evidence="9" id="KW-0804">Transcription</keyword>
<dbReference type="RefSeq" id="YP_009177164.1">
    <property type="nucleotide sequence ID" value="NC_028238.1"/>
</dbReference>
<keyword evidence="13" id="KW-1185">Reference proteome</keyword>
<evidence type="ECO:0000256" key="3">
    <source>
        <dbReference type="ARBA" id="ARBA00012418"/>
    </source>
</evidence>
<evidence type="ECO:0000256" key="10">
    <source>
        <dbReference type="ARBA" id="ARBA00026040"/>
    </source>
</evidence>
<dbReference type="OrthoDB" id="9366at10239"/>
<evidence type="ECO:0000256" key="7">
    <source>
        <dbReference type="ARBA" id="ARBA00022695"/>
    </source>
</evidence>
<evidence type="ECO:0000313" key="13">
    <source>
        <dbReference type="Proteomes" id="UP000142477"/>
    </source>
</evidence>
<protein>
    <recommendedName>
        <fullName evidence="4">DNA-directed RNA polymerase 35 kDa subunit</fullName>
        <ecNumber evidence="3">2.7.7.6</ecNumber>
    </recommendedName>
</protein>
<keyword evidence="5" id="KW-0240">DNA-directed RNA polymerase</keyword>
<dbReference type="EC" id="2.7.7.6" evidence="3"/>
<dbReference type="GO" id="GO:0003677">
    <property type="term" value="F:DNA binding"/>
    <property type="evidence" value="ECO:0007669"/>
    <property type="project" value="InterPro"/>
</dbReference>
<evidence type="ECO:0000256" key="8">
    <source>
        <dbReference type="ARBA" id="ARBA00022844"/>
    </source>
</evidence>
<sequence length="364" mass="42895">MDDIDEVSINHMLSKLSTVKDPEFAATINLMKELLKIIESKILEINKKSKKIIRSILMELMYRREFQINIATDPSIATFIKHICKEYIKIPRLNLGIVMANTTTAINEEWLTAIESIPTYKIFYQYIYEILTMQCNFCVYIKKTQEENNTYISLADIQYYIIEKDKIIKIPYIKELEETLLHSFSEFRSGNTKTIELIAFSSGTNIDDELVDKLDFIDIELFNREYKNIKTIHSTTLESYMPFNVIAPEGNLIFFMERYPWFSIREYMADILKFLKDMIDNKLSDFKIRECSITKENSIPSDSVYDKEKKITYVNDVTTMCILNFFNCECQIGTFHVFDISDINIKLFRKEVNKTITMMYNSIN</sequence>
<evidence type="ECO:0000256" key="5">
    <source>
        <dbReference type="ARBA" id="ARBA00022478"/>
    </source>
</evidence>
<keyword evidence="7" id="KW-0548">Nucleotidyltransferase</keyword>
<dbReference type="EMBL" id="KP728110">
    <property type="protein sequence ID" value="ALA62517.1"/>
    <property type="molecule type" value="Genomic_DNA"/>
</dbReference>
<dbReference type="Pfam" id="PF03396">
    <property type="entry name" value="Pox_RNA_pol_35"/>
    <property type="match status" value="1"/>
</dbReference>
<proteinExistence type="inferred from homology"/>
<comment type="subunit">
    <text evidence="10">The DNA-dependent RNA polymerase used for intermediate and late genes expression consists of eight subunits 147 kDa, 133 kDa, 35 kDa, 30 kDa, 22 kDa, 19 kDa, 18 kDa and 7 kDa totalling more than 500 kDa in mass. The same holoenzyme, with the addition of the transcription-specificity factor RAP94, is used for early gene expression.</text>
</comment>
<organism evidence="12 13">
    <name type="scientific">Turkeypox virus</name>
    <dbReference type="NCBI Taxonomy" id="336486"/>
    <lineage>
        <taxon>Viruses</taxon>
        <taxon>Varidnaviria</taxon>
        <taxon>Bamfordvirae</taxon>
        <taxon>Nucleocytoviricota</taxon>
        <taxon>Pokkesviricetes</taxon>
        <taxon>Chitovirales</taxon>
        <taxon>Poxviridae</taxon>
        <taxon>Chordopoxvirinae</taxon>
        <taxon>Avipoxvirus</taxon>
        <taxon>Avipoxvirus turkeypox</taxon>
    </lineage>
</organism>
<name>A0A0M3ZCV1_9POXV</name>
<evidence type="ECO:0000256" key="1">
    <source>
        <dbReference type="ARBA" id="ARBA00004328"/>
    </source>
</evidence>
<dbReference type="KEGG" id="vg:26122833"/>
<dbReference type="GO" id="GO:0003899">
    <property type="term" value="F:DNA-directed RNA polymerase activity"/>
    <property type="evidence" value="ECO:0007669"/>
    <property type="project" value="UniProtKB-EC"/>
</dbReference>
<comment type="subcellular location">
    <subcellularLocation>
        <location evidence="1">Virion</location>
    </subcellularLocation>
</comment>
<evidence type="ECO:0000313" key="12">
    <source>
        <dbReference type="EMBL" id="ALA62517.1"/>
    </source>
</evidence>
<dbReference type="GO" id="GO:0000428">
    <property type="term" value="C:DNA-directed RNA polymerase complex"/>
    <property type="evidence" value="ECO:0007669"/>
    <property type="project" value="UniProtKB-KW"/>
</dbReference>
<keyword evidence="6" id="KW-0808">Transferase</keyword>
<reference evidence="12 13" key="1">
    <citation type="journal article" date="2015" name="Infect. Genet. Evol.">
        <title>Unique genomic organization of a novel Avipoxvirus detected in turkey (Meleagris gallopavo).</title>
        <authorList>
            <person name="Banyai K."/>
            <person name="Palya V."/>
            <person name="Denes B."/>
            <person name="Glavits R."/>
            <person name="Ivanics E."/>
            <person name="Horvath B."/>
            <person name="Farkas S.L."/>
            <person name="Marton S."/>
            <person name="Balint A."/>
            <person name="Gyuranecz M."/>
            <person name="Erdelyi K."/>
            <person name="Dan A."/>
        </authorList>
    </citation>
    <scope>NUCLEOTIDE SEQUENCE [LARGE SCALE GENOMIC DNA]</scope>
    <source>
        <strain evidence="12 13">TKPV-HU1124/2011</strain>
    </source>
</reference>
<keyword evidence="8" id="KW-0946">Virion</keyword>
<comment type="similarity">
    <text evidence="2">Belongs to the poxviridae DNA-directed RNA polymerase 35 kDa subunit family.</text>
</comment>
<dbReference type="InterPro" id="IPR005059">
    <property type="entry name" value="DNA-dir_RNA_pol_35kDa_poxviral"/>
</dbReference>
<evidence type="ECO:0000256" key="6">
    <source>
        <dbReference type="ARBA" id="ARBA00022679"/>
    </source>
</evidence>
<evidence type="ECO:0000256" key="9">
    <source>
        <dbReference type="ARBA" id="ARBA00023163"/>
    </source>
</evidence>
<comment type="catalytic activity">
    <reaction evidence="11">
        <text>RNA(n) + a ribonucleoside 5'-triphosphate = RNA(n+1) + diphosphate</text>
        <dbReference type="Rhea" id="RHEA:21248"/>
        <dbReference type="Rhea" id="RHEA-COMP:14527"/>
        <dbReference type="Rhea" id="RHEA-COMP:17342"/>
        <dbReference type="ChEBI" id="CHEBI:33019"/>
        <dbReference type="ChEBI" id="CHEBI:61557"/>
        <dbReference type="ChEBI" id="CHEBI:140395"/>
        <dbReference type="EC" id="2.7.7.6"/>
    </reaction>
</comment>
<evidence type="ECO:0000256" key="11">
    <source>
        <dbReference type="ARBA" id="ARBA00048552"/>
    </source>
</evidence>
<evidence type="ECO:0000256" key="4">
    <source>
        <dbReference type="ARBA" id="ARBA00016965"/>
    </source>
</evidence>
<dbReference type="Proteomes" id="UP000142477">
    <property type="component" value="Segment"/>
</dbReference>
<dbReference type="GeneID" id="26122833"/>
<dbReference type="GO" id="GO:0019083">
    <property type="term" value="P:viral transcription"/>
    <property type="evidence" value="ECO:0007669"/>
    <property type="project" value="InterPro"/>
</dbReference>
<evidence type="ECO:0000256" key="2">
    <source>
        <dbReference type="ARBA" id="ARBA00010538"/>
    </source>
</evidence>
<accession>A0A0M3ZCV1</accession>